<protein>
    <submittedName>
        <fullName evidence="1">Uncharacterized protein</fullName>
    </submittedName>
</protein>
<name>A0A0F9GLW1_9ZZZZ</name>
<evidence type="ECO:0000313" key="1">
    <source>
        <dbReference type="EMBL" id="KKL99869.1"/>
    </source>
</evidence>
<dbReference type="AlphaFoldDB" id="A0A0F9GLW1"/>
<proteinExistence type="predicted"/>
<comment type="caution">
    <text evidence="1">The sequence shown here is derived from an EMBL/GenBank/DDBJ whole genome shotgun (WGS) entry which is preliminary data.</text>
</comment>
<sequence>MQRKRKYTEAVHAKRVQKVIEKEKPSKHCPAQPRYKINSPNPFAAWKGVVCRICKDFIGIEYDCGCPCARLGLTEAIRRTRQALKEKGYLDNSVF</sequence>
<organism evidence="1">
    <name type="scientific">marine sediment metagenome</name>
    <dbReference type="NCBI Taxonomy" id="412755"/>
    <lineage>
        <taxon>unclassified sequences</taxon>
        <taxon>metagenomes</taxon>
        <taxon>ecological metagenomes</taxon>
    </lineage>
</organism>
<reference evidence="1" key="1">
    <citation type="journal article" date="2015" name="Nature">
        <title>Complex archaea that bridge the gap between prokaryotes and eukaryotes.</title>
        <authorList>
            <person name="Spang A."/>
            <person name="Saw J.H."/>
            <person name="Jorgensen S.L."/>
            <person name="Zaremba-Niedzwiedzka K."/>
            <person name="Martijn J."/>
            <person name="Lind A.E."/>
            <person name="van Eijk R."/>
            <person name="Schleper C."/>
            <person name="Guy L."/>
            <person name="Ettema T.J."/>
        </authorList>
    </citation>
    <scope>NUCLEOTIDE SEQUENCE</scope>
</reference>
<gene>
    <name evidence="1" type="ORF">LCGC14_1810120</name>
</gene>
<accession>A0A0F9GLW1</accession>
<dbReference type="EMBL" id="LAZR01017569">
    <property type="protein sequence ID" value="KKL99869.1"/>
    <property type="molecule type" value="Genomic_DNA"/>
</dbReference>